<evidence type="ECO:0000313" key="2">
    <source>
        <dbReference type="EMBL" id="MBD0724251.1"/>
    </source>
</evidence>
<dbReference type="InterPro" id="IPR002716">
    <property type="entry name" value="PIN_dom"/>
</dbReference>
<dbReference type="Gene3D" id="3.40.50.1010">
    <property type="entry name" value="5'-nuclease"/>
    <property type="match status" value="1"/>
</dbReference>
<dbReference type="RefSeq" id="WP_188219736.1">
    <property type="nucleotide sequence ID" value="NZ_NASZ01000003.1"/>
</dbReference>
<comment type="caution">
    <text evidence="2">The sequence shown here is derived from an EMBL/GenBank/DDBJ whole genome shotgun (WGS) entry which is preliminary data.</text>
</comment>
<name>A0ABR7UP92_9FLAO</name>
<dbReference type="Pfam" id="PF01850">
    <property type="entry name" value="PIN"/>
    <property type="match status" value="1"/>
</dbReference>
<protein>
    <recommendedName>
        <fullName evidence="1">PIN domain-containing protein</fullName>
    </recommendedName>
</protein>
<feature type="domain" description="PIN" evidence="1">
    <location>
        <begin position="18"/>
        <end position="170"/>
    </location>
</feature>
<dbReference type="EMBL" id="NASZ01000003">
    <property type="protein sequence ID" value="MBD0724251.1"/>
    <property type="molecule type" value="Genomic_DNA"/>
</dbReference>
<dbReference type="Proteomes" id="UP000661715">
    <property type="component" value="Unassembled WGS sequence"/>
</dbReference>
<dbReference type="SUPFAM" id="SSF88723">
    <property type="entry name" value="PIN domain-like"/>
    <property type="match status" value="1"/>
</dbReference>
<evidence type="ECO:0000313" key="3">
    <source>
        <dbReference type="Proteomes" id="UP000661715"/>
    </source>
</evidence>
<reference evidence="2 3" key="1">
    <citation type="journal article" date="2020" name="Microbiol. Res.">
        <title>Flavobacterium pokkalii sp. nov., a novel plant growth promoting native rhizobacteria isolated from pokkali rice grown in coastal saline affected agricultural regions of southern India, Kerala.</title>
        <authorList>
            <person name="Menon R.R."/>
            <person name="Kumari S."/>
            <person name="Viver T."/>
            <person name="Rameshkumar N."/>
        </authorList>
    </citation>
    <scope>NUCLEOTIDE SEQUENCE [LARGE SCALE GENOMIC DNA]</scope>
    <source>
        <strain evidence="2 3">L1I52</strain>
    </source>
</reference>
<gene>
    <name evidence="2" type="ORF">B6A10_03570</name>
</gene>
<accession>A0ABR7UP92</accession>
<dbReference type="InterPro" id="IPR029060">
    <property type="entry name" value="PIN-like_dom_sf"/>
</dbReference>
<proteinExistence type="predicted"/>
<organism evidence="2 3">
    <name type="scientific">Flavobacterium pokkalii</name>
    <dbReference type="NCBI Taxonomy" id="1940408"/>
    <lineage>
        <taxon>Bacteria</taxon>
        <taxon>Pseudomonadati</taxon>
        <taxon>Bacteroidota</taxon>
        <taxon>Flavobacteriia</taxon>
        <taxon>Flavobacteriales</taxon>
        <taxon>Flavobacteriaceae</taxon>
        <taxon>Flavobacterium</taxon>
    </lineage>
</organism>
<keyword evidence="3" id="KW-1185">Reference proteome</keyword>
<sequence length="179" mass="20792">MAATNINSYKIKLSDQFFFDTNIWLLLFGTVANYQRNDQTAYAGFLQELINRNSALYINSMIISEFANVLLRHDFKQWSKTCNIPNPEFKRHFSTTDDYKNSISTVKHLISNILSIPILIKVSDSFHNNDMISVLSDFEIVDFNDSYIANLARSNNYKIVTNDRDFQKLKNIEILTTQI</sequence>
<dbReference type="CDD" id="cd09854">
    <property type="entry name" value="PIN_VapC-like"/>
    <property type="match status" value="1"/>
</dbReference>
<evidence type="ECO:0000259" key="1">
    <source>
        <dbReference type="Pfam" id="PF01850"/>
    </source>
</evidence>